<accession>A0ABX7C1G4</accession>
<evidence type="ECO:0000256" key="1">
    <source>
        <dbReference type="ARBA" id="ARBA00004167"/>
    </source>
</evidence>
<organism evidence="7 8">
    <name type="scientific">Devosia rhizoryzae</name>
    <dbReference type="NCBI Taxonomy" id="2774137"/>
    <lineage>
        <taxon>Bacteria</taxon>
        <taxon>Pseudomonadati</taxon>
        <taxon>Pseudomonadota</taxon>
        <taxon>Alphaproteobacteria</taxon>
        <taxon>Hyphomicrobiales</taxon>
        <taxon>Devosiaceae</taxon>
        <taxon>Devosia</taxon>
    </lineage>
</organism>
<dbReference type="SUPFAM" id="SSF74653">
    <property type="entry name" value="TolA/TonB C-terminal domain"/>
    <property type="match status" value="1"/>
</dbReference>
<dbReference type="Pfam" id="PF13103">
    <property type="entry name" value="TonB_2"/>
    <property type="match status" value="1"/>
</dbReference>
<dbReference type="NCBIfam" id="TIGR01352">
    <property type="entry name" value="tonB_Cterm"/>
    <property type="match status" value="1"/>
</dbReference>
<feature type="domain" description="TonB C-terminal" evidence="6">
    <location>
        <begin position="250"/>
        <end position="340"/>
    </location>
</feature>
<evidence type="ECO:0000313" key="8">
    <source>
        <dbReference type="Proteomes" id="UP000595857"/>
    </source>
</evidence>
<evidence type="ECO:0000259" key="6">
    <source>
        <dbReference type="PROSITE" id="PS52015"/>
    </source>
</evidence>
<name>A0ABX7C1G4_9HYPH</name>
<dbReference type="Proteomes" id="UP000595857">
    <property type="component" value="Chromosome"/>
</dbReference>
<protein>
    <submittedName>
        <fullName evidence="7">Energy transducer TonB</fullName>
    </submittedName>
</protein>
<feature type="region of interest" description="Disordered" evidence="5">
    <location>
        <begin position="159"/>
        <end position="258"/>
    </location>
</feature>
<comment type="subcellular location">
    <subcellularLocation>
        <location evidence="1">Membrane</location>
        <topology evidence="1">Single-pass membrane protein</topology>
    </subcellularLocation>
</comment>
<evidence type="ECO:0000256" key="3">
    <source>
        <dbReference type="ARBA" id="ARBA00022989"/>
    </source>
</evidence>
<keyword evidence="2" id="KW-0812">Transmembrane</keyword>
<evidence type="ECO:0000256" key="2">
    <source>
        <dbReference type="ARBA" id="ARBA00022692"/>
    </source>
</evidence>
<gene>
    <name evidence="7" type="ORF">JI748_09695</name>
</gene>
<dbReference type="Gene3D" id="3.30.1150.10">
    <property type="match status" value="1"/>
</dbReference>
<feature type="compositionally biased region" description="Polar residues" evidence="5">
    <location>
        <begin position="161"/>
        <end position="179"/>
    </location>
</feature>
<keyword evidence="3" id="KW-1133">Transmembrane helix</keyword>
<dbReference type="RefSeq" id="WP_201629943.1">
    <property type="nucleotide sequence ID" value="NZ_CP068046.1"/>
</dbReference>
<keyword evidence="4" id="KW-0472">Membrane</keyword>
<keyword evidence="8" id="KW-1185">Reference proteome</keyword>
<feature type="compositionally biased region" description="Basic and acidic residues" evidence="5">
    <location>
        <begin position="194"/>
        <end position="210"/>
    </location>
</feature>
<dbReference type="PROSITE" id="PS52015">
    <property type="entry name" value="TONB_CTD"/>
    <property type="match status" value="1"/>
</dbReference>
<proteinExistence type="predicted"/>
<evidence type="ECO:0000256" key="5">
    <source>
        <dbReference type="SAM" id="MobiDB-lite"/>
    </source>
</evidence>
<evidence type="ECO:0000256" key="4">
    <source>
        <dbReference type="ARBA" id="ARBA00023136"/>
    </source>
</evidence>
<feature type="region of interest" description="Disordered" evidence="5">
    <location>
        <begin position="61"/>
        <end position="93"/>
    </location>
</feature>
<sequence length="340" mass="34857">MRLALPGSALVHAGAVSLLFVGFVWPKADDAAAPAPVTVNIIPLSTVASNATEVLTANNTVSSLSAGGQETIEETPPETLDPMTEQVEPQEAEPVEPLAQELLEPVEEQSVAPEQASTVEPIEAEPIDAVELSTTAESALSIQPVTPVQVAPQDALEVASLASSTPPQSLEPVETQTLVTPPAMPTPVSQRPPDQPKPREVPRETPREAKSQPPKPAAPQTAGNGGNSQADSSASAGGAQPLQSNNGNGGEAEVARYPSQVIGKLRNAMRRGGDRGEMIVRFTVGAGGDLQGVSVARSSGNPSVDAAGTALVQRAAPFPPIPAAAARNSWTFDVPLAFGG</sequence>
<dbReference type="EMBL" id="CP068046">
    <property type="protein sequence ID" value="QQR38070.1"/>
    <property type="molecule type" value="Genomic_DNA"/>
</dbReference>
<feature type="compositionally biased region" description="Low complexity" evidence="5">
    <location>
        <begin position="218"/>
        <end position="240"/>
    </location>
</feature>
<dbReference type="InterPro" id="IPR006260">
    <property type="entry name" value="TonB/TolA_C"/>
</dbReference>
<dbReference type="InterPro" id="IPR037682">
    <property type="entry name" value="TonB_C"/>
</dbReference>
<evidence type="ECO:0000313" key="7">
    <source>
        <dbReference type="EMBL" id="QQR38070.1"/>
    </source>
</evidence>
<reference evidence="7 8" key="1">
    <citation type="submission" date="2021-01" db="EMBL/GenBank/DDBJ databases">
        <title>Genome seq and assembly of Devosia sp. LEGU1.</title>
        <authorList>
            <person name="Chhetri G."/>
        </authorList>
    </citation>
    <scope>NUCLEOTIDE SEQUENCE [LARGE SCALE GENOMIC DNA]</scope>
    <source>
        <strain evidence="7 8">LEGU1</strain>
    </source>
</reference>